<evidence type="ECO:0000256" key="6">
    <source>
        <dbReference type="ARBA" id="ARBA00022840"/>
    </source>
</evidence>
<dbReference type="EMBL" id="JAPFQL010000020">
    <property type="protein sequence ID" value="MDC5696906.1"/>
    <property type="molecule type" value="Genomic_DNA"/>
</dbReference>
<comment type="similarity">
    <text evidence="2 10">Belongs to the ABC transporter superfamily.</text>
</comment>
<comment type="function">
    <text evidence="10">Part of an ABC transporter complex. Responsible for energy coupling to the transport system.</text>
</comment>
<comment type="function">
    <text evidence="9">Probably part of an ABC transporter complex. Responsible for energy coupling to the transport system.</text>
</comment>
<evidence type="ECO:0000256" key="10">
    <source>
        <dbReference type="RuleBase" id="RU364103"/>
    </source>
</evidence>
<dbReference type="PANTHER" id="PTHR43553">
    <property type="entry name" value="HEAVY METAL TRANSPORTER"/>
    <property type="match status" value="1"/>
</dbReference>
<evidence type="ECO:0000313" key="13">
    <source>
        <dbReference type="Proteomes" id="UP001150259"/>
    </source>
</evidence>
<dbReference type="SUPFAM" id="SSF52540">
    <property type="entry name" value="P-loop containing nucleoside triphosphate hydrolases"/>
    <property type="match status" value="1"/>
</dbReference>
<comment type="caution">
    <text evidence="12">The sequence shown here is derived from an EMBL/GenBank/DDBJ whole genome shotgun (WGS) entry which is preliminary data.</text>
</comment>
<dbReference type="Proteomes" id="UP001150259">
    <property type="component" value="Unassembled WGS sequence"/>
</dbReference>
<keyword evidence="3 10" id="KW-0813">Transport</keyword>
<dbReference type="InterPro" id="IPR003439">
    <property type="entry name" value="ABC_transporter-like_ATP-bd"/>
</dbReference>
<keyword evidence="7" id="KW-1278">Translocase</keyword>
<reference evidence="12 13" key="1">
    <citation type="submission" date="2022-11" db="EMBL/GenBank/DDBJ databases">
        <title>Anaerobic phenanthrene biodegradation by a DNRA strain PheN6.</title>
        <authorList>
            <person name="Zhang Z."/>
        </authorList>
    </citation>
    <scope>NUCLEOTIDE SEQUENCE [LARGE SCALE GENOMIC DNA]</scope>
    <source>
        <strain evidence="12 13">PheN6</strain>
    </source>
</reference>
<dbReference type="InterPro" id="IPR050095">
    <property type="entry name" value="ECF_ABC_transporter_ATP-bd"/>
</dbReference>
<dbReference type="SMART" id="SM00382">
    <property type="entry name" value="AAA"/>
    <property type="match status" value="1"/>
</dbReference>
<dbReference type="RefSeq" id="WP_272461479.1">
    <property type="nucleotide sequence ID" value="NZ_JAPFQL010000020.1"/>
</dbReference>
<evidence type="ECO:0000256" key="2">
    <source>
        <dbReference type="ARBA" id="ARBA00005417"/>
    </source>
</evidence>
<organism evidence="12 13">
    <name type="scientific">Intrasporangium calvum</name>
    <dbReference type="NCBI Taxonomy" id="53358"/>
    <lineage>
        <taxon>Bacteria</taxon>
        <taxon>Bacillati</taxon>
        <taxon>Actinomycetota</taxon>
        <taxon>Actinomycetes</taxon>
        <taxon>Micrococcales</taxon>
        <taxon>Intrasporangiaceae</taxon>
        <taxon>Intrasporangium</taxon>
    </lineage>
</organism>
<dbReference type="GO" id="GO:0005524">
    <property type="term" value="F:ATP binding"/>
    <property type="evidence" value="ECO:0007669"/>
    <property type="project" value="UniProtKB-KW"/>
</dbReference>
<keyword evidence="6 10" id="KW-0067">ATP-binding</keyword>
<sequence length="279" mass="29941">MGHLSLTARAVSVSYGGRAVLRDVSIKVDAGSRTALLGANGSGKTTLLRVLSGALRPDAGEVHVGPDLLRHNRAGLIAHRQRVQLVLQDPDDQLFAADVTRDVSFGPLNLRLAEDEVRSRVDEALDVLGLQEMAQRPTHQLSFGQRKRVAIAGAVAMRPCLLLLDEPTAGLDATGVDEMLTALQRLEEWGTTVVLSTHDVDFALAWATQVAVVDDGRVHQGQPHALLGDTELLARARLRSPWVLELASRLGTRGTGEPPRDLESLVALLTDRAPSVPAV</sequence>
<dbReference type="CDD" id="cd03225">
    <property type="entry name" value="ABC_cobalt_CbiO_domain1"/>
    <property type="match status" value="1"/>
</dbReference>
<evidence type="ECO:0000256" key="4">
    <source>
        <dbReference type="ARBA" id="ARBA00022475"/>
    </source>
</evidence>
<dbReference type="InterPro" id="IPR017871">
    <property type="entry name" value="ABC_transporter-like_CS"/>
</dbReference>
<name>A0ABT5GF79_9MICO</name>
<evidence type="ECO:0000313" key="12">
    <source>
        <dbReference type="EMBL" id="MDC5696906.1"/>
    </source>
</evidence>
<dbReference type="Pfam" id="PF00005">
    <property type="entry name" value="ABC_tran"/>
    <property type="match status" value="1"/>
</dbReference>
<dbReference type="InterPro" id="IPR027417">
    <property type="entry name" value="P-loop_NTPase"/>
</dbReference>
<dbReference type="InterPro" id="IPR015856">
    <property type="entry name" value="ABC_transpr_CbiO/EcfA_su"/>
</dbReference>
<dbReference type="NCBIfam" id="TIGR01166">
    <property type="entry name" value="cbiO"/>
    <property type="match status" value="1"/>
</dbReference>
<dbReference type="PROSITE" id="PS50893">
    <property type="entry name" value="ABC_TRANSPORTER_2"/>
    <property type="match status" value="1"/>
</dbReference>
<proteinExistence type="inferred from homology"/>
<evidence type="ECO:0000256" key="5">
    <source>
        <dbReference type="ARBA" id="ARBA00022741"/>
    </source>
</evidence>
<gene>
    <name evidence="12" type="ORF">OO014_06510</name>
</gene>
<keyword evidence="8 10" id="KW-0472">Membrane</keyword>
<evidence type="ECO:0000256" key="8">
    <source>
        <dbReference type="ARBA" id="ARBA00023136"/>
    </source>
</evidence>
<accession>A0ABT5GF79</accession>
<protein>
    <recommendedName>
        <fullName evidence="10">ABC transporter ATP-binding protein</fullName>
    </recommendedName>
</protein>
<dbReference type="PROSITE" id="PS00211">
    <property type="entry name" value="ABC_TRANSPORTER_1"/>
    <property type="match status" value="1"/>
</dbReference>
<dbReference type="InterPro" id="IPR003593">
    <property type="entry name" value="AAA+_ATPase"/>
</dbReference>
<comment type="subcellular location">
    <subcellularLocation>
        <location evidence="1 10">Cell membrane</location>
        <topology evidence="1 10">Peripheral membrane protein</topology>
    </subcellularLocation>
</comment>
<keyword evidence="4 10" id="KW-1003">Cell membrane</keyword>
<dbReference type="PANTHER" id="PTHR43553:SF24">
    <property type="entry name" value="ENERGY-COUPLING FACTOR TRANSPORTER ATP-BINDING PROTEIN ECFA1"/>
    <property type="match status" value="1"/>
</dbReference>
<dbReference type="Gene3D" id="3.40.50.300">
    <property type="entry name" value="P-loop containing nucleotide triphosphate hydrolases"/>
    <property type="match status" value="1"/>
</dbReference>
<evidence type="ECO:0000259" key="11">
    <source>
        <dbReference type="PROSITE" id="PS50893"/>
    </source>
</evidence>
<evidence type="ECO:0000256" key="7">
    <source>
        <dbReference type="ARBA" id="ARBA00022967"/>
    </source>
</evidence>
<dbReference type="InterPro" id="IPR005876">
    <property type="entry name" value="Co_trans_ATP-bd"/>
</dbReference>
<evidence type="ECO:0000256" key="3">
    <source>
        <dbReference type="ARBA" id="ARBA00022448"/>
    </source>
</evidence>
<evidence type="ECO:0000256" key="9">
    <source>
        <dbReference type="ARBA" id="ARBA00025157"/>
    </source>
</evidence>
<keyword evidence="13" id="KW-1185">Reference proteome</keyword>
<keyword evidence="5 10" id="KW-0547">Nucleotide-binding</keyword>
<evidence type="ECO:0000256" key="1">
    <source>
        <dbReference type="ARBA" id="ARBA00004202"/>
    </source>
</evidence>
<feature type="domain" description="ABC transporter" evidence="11">
    <location>
        <begin position="6"/>
        <end position="240"/>
    </location>
</feature>